<dbReference type="SMART" id="SM00666">
    <property type="entry name" value="PB1"/>
    <property type="match status" value="1"/>
</dbReference>
<keyword evidence="4" id="KW-1185">Reference proteome</keyword>
<protein>
    <recommendedName>
        <fullName evidence="2">PB1 domain-containing protein</fullName>
    </recommendedName>
</protein>
<evidence type="ECO:0000313" key="3">
    <source>
        <dbReference type="EMBL" id="KAK7878354.1"/>
    </source>
</evidence>
<evidence type="ECO:0000259" key="2">
    <source>
        <dbReference type="PROSITE" id="PS51745"/>
    </source>
</evidence>
<dbReference type="AlphaFoldDB" id="A0AAW0MGX8"/>
<feature type="domain" description="PB1" evidence="2">
    <location>
        <begin position="34"/>
        <end position="115"/>
    </location>
</feature>
<reference evidence="4" key="1">
    <citation type="submission" date="2024-04" db="EMBL/GenBank/DDBJ databases">
        <title>Salinicola lusitanus LLJ914,a marine bacterium isolated from the Okinawa Trough.</title>
        <authorList>
            <person name="Li J."/>
        </authorList>
    </citation>
    <scope>NUCLEOTIDE SEQUENCE [LARGE SCALE GENOMIC DNA]</scope>
</reference>
<evidence type="ECO:0000256" key="1">
    <source>
        <dbReference type="SAM" id="MobiDB-lite"/>
    </source>
</evidence>
<dbReference type="Pfam" id="PF00564">
    <property type="entry name" value="PB1"/>
    <property type="match status" value="1"/>
</dbReference>
<dbReference type="InterPro" id="IPR053793">
    <property type="entry name" value="PB1-like"/>
</dbReference>
<dbReference type="EMBL" id="JBBPFD010000536">
    <property type="protein sequence ID" value="KAK7878354.1"/>
    <property type="molecule type" value="Genomic_DNA"/>
</dbReference>
<dbReference type="Gene3D" id="3.10.20.90">
    <property type="entry name" value="Phosphatidylinositol 3-kinase Catalytic Subunit, Chain A, domain 1"/>
    <property type="match status" value="1"/>
</dbReference>
<dbReference type="CDD" id="cd05992">
    <property type="entry name" value="PB1"/>
    <property type="match status" value="1"/>
</dbReference>
<feature type="region of interest" description="Disordered" evidence="1">
    <location>
        <begin position="1"/>
        <end position="29"/>
    </location>
</feature>
<sequence length="118" mass="14236">MDQSARQRQRQEQRQQEQRQQEQRQQEQSQRIMTFTVKACYNHNSEFRKFEVNNTSFSELEKKIKGVFSIKCANIEVRYRDEDGDMVLISSDEEFKIALKENATSQKIRVDVREDWII</sequence>
<proteinExistence type="predicted"/>
<comment type="caution">
    <text evidence="3">The sequence shown here is derived from an EMBL/GenBank/DDBJ whole genome shotgun (WGS) entry which is preliminary data.</text>
</comment>
<evidence type="ECO:0000313" key="4">
    <source>
        <dbReference type="Proteomes" id="UP001460270"/>
    </source>
</evidence>
<feature type="compositionally biased region" description="Basic and acidic residues" evidence="1">
    <location>
        <begin position="9"/>
        <end position="25"/>
    </location>
</feature>
<dbReference type="PROSITE" id="PS51745">
    <property type="entry name" value="PB1"/>
    <property type="match status" value="1"/>
</dbReference>
<dbReference type="InterPro" id="IPR000270">
    <property type="entry name" value="PB1_dom"/>
</dbReference>
<dbReference type="Proteomes" id="UP001460270">
    <property type="component" value="Unassembled WGS sequence"/>
</dbReference>
<name>A0AAW0MGX8_9GOBI</name>
<dbReference type="SUPFAM" id="SSF54277">
    <property type="entry name" value="CAD &amp; PB1 domains"/>
    <property type="match status" value="1"/>
</dbReference>
<gene>
    <name evidence="3" type="ORF">WMY93_031071</name>
</gene>
<accession>A0AAW0MGX8</accession>
<organism evidence="3 4">
    <name type="scientific">Mugilogobius chulae</name>
    <name type="common">yellowstripe goby</name>
    <dbReference type="NCBI Taxonomy" id="88201"/>
    <lineage>
        <taxon>Eukaryota</taxon>
        <taxon>Metazoa</taxon>
        <taxon>Chordata</taxon>
        <taxon>Craniata</taxon>
        <taxon>Vertebrata</taxon>
        <taxon>Euteleostomi</taxon>
        <taxon>Actinopterygii</taxon>
        <taxon>Neopterygii</taxon>
        <taxon>Teleostei</taxon>
        <taxon>Neoteleostei</taxon>
        <taxon>Acanthomorphata</taxon>
        <taxon>Gobiaria</taxon>
        <taxon>Gobiiformes</taxon>
        <taxon>Gobioidei</taxon>
        <taxon>Gobiidae</taxon>
        <taxon>Gobionellinae</taxon>
        <taxon>Mugilogobius</taxon>
    </lineage>
</organism>